<gene>
    <name evidence="2" type="ORF">A7P95_06915</name>
</gene>
<comment type="caution">
    <text evidence="2">The sequence shown here is derived from an EMBL/GenBank/DDBJ whole genome shotgun (WGS) entry which is preliminary data.</text>
</comment>
<name>A0A1A9RXF1_9NEIS</name>
<proteinExistence type="predicted"/>
<keyword evidence="3" id="KW-1185">Reference proteome</keyword>
<feature type="domain" description="Calcineurin-like phosphoesterase" evidence="1">
    <location>
        <begin position="14"/>
        <end position="113"/>
    </location>
</feature>
<evidence type="ECO:0000259" key="1">
    <source>
        <dbReference type="Pfam" id="PF00149"/>
    </source>
</evidence>
<accession>A0A1A9RXF1</accession>
<dbReference type="GO" id="GO:0005737">
    <property type="term" value="C:cytoplasm"/>
    <property type="evidence" value="ECO:0007669"/>
    <property type="project" value="TreeGrafter"/>
</dbReference>
<evidence type="ECO:0000313" key="2">
    <source>
        <dbReference type="EMBL" id="OAM27116.1"/>
    </source>
</evidence>
<reference evidence="3" key="1">
    <citation type="submission" date="2016-05" db="EMBL/GenBank/DDBJ databases">
        <title>Draft genome of Corynebacterium afermentans subsp. afermentans LCDC 88199T.</title>
        <authorList>
            <person name="Bernier A.-M."/>
            <person name="Bernard K."/>
        </authorList>
    </citation>
    <scope>NUCLEOTIDE SEQUENCE [LARGE SCALE GENOMIC DNA]</scope>
    <source>
        <strain evidence="3">NML02-A-017</strain>
    </source>
</reference>
<dbReference type="AlphaFoldDB" id="A0A1A9RXF1"/>
<dbReference type="PANTHER" id="PTHR42850:SF4">
    <property type="entry name" value="ZINC-DEPENDENT ENDOPOLYPHOSPHATASE"/>
    <property type="match status" value="1"/>
</dbReference>
<dbReference type="Proteomes" id="UP000077885">
    <property type="component" value="Unassembled WGS sequence"/>
</dbReference>
<dbReference type="STRING" id="1795827.A7P95_06915"/>
<dbReference type="InterPro" id="IPR004843">
    <property type="entry name" value="Calcineurin-like_PHP"/>
</dbReference>
<evidence type="ECO:0000313" key="3">
    <source>
        <dbReference type="Proteomes" id="UP000077885"/>
    </source>
</evidence>
<dbReference type="InterPro" id="IPR050126">
    <property type="entry name" value="Ap4A_hydrolase"/>
</dbReference>
<dbReference type="EMBL" id="LXSL01000025">
    <property type="protein sequence ID" value="OAM27116.1"/>
    <property type="molecule type" value="Genomic_DNA"/>
</dbReference>
<protein>
    <submittedName>
        <fullName evidence="2">Serine/threonine protein phosphatase</fullName>
    </submittedName>
</protein>
<dbReference type="SUPFAM" id="SSF56300">
    <property type="entry name" value="Metallo-dependent phosphatases"/>
    <property type="match status" value="1"/>
</dbReference>
<dbReference type="Gene3D" id="3.60.21.10">
    <property type="match status" value="1"/>
</dbReference>
<sequence>MPYQYRQTLPRTPLDIIGDIHGEFAAFQALLHHLGYRDNGHHPQGRRLVFVGDLCDRGPDSPAMLDWFQQAHSQGFAQMVLGNHELNLLANDPKDGAGWFFHSRAQQDAANYAPWQHQAEHRKAALTAWLSEQPLLLERPDLRIVHAAWLPQHIERLEAAKGESLVAQYHRFDAEQDHRIQSAPWYADYCYEQEHYAALAHNPHQVPPPMPATAQYDLERSRLNPIRALISGVERLADAPFFAGGRWRGTTRCPWWDDYHADTPVIIGHYWRSWQPSPAALPAEHGLLPPQSDAWHGARHNVFCVDFSIGGSWRARKFPQQYQPEQFRLTALRWPEKELVFNNGERAPTR</sequence>
<dbReference type="RefSeq" id="WP_067593130.1">
    <property type="nucleotide sequence ID" value="NZ_LXSL01000025.1"/>
</dbReference>
<organism evidence="2 3">
    <name type="scientific">Eikenella longinqua</name>
    <dbReference type="NCBI Taxonomy" id="1795827"/>
    <lineage>
        <taxon>Bacteria</taxon>
        <taxon>Pseudomonadati</taxon>
        <taxon>Pseudomonadota</taxon>
        <taxon>Betaproteobacteria</taxon>
        <taxon>Neisseriales</taxon>
        <taxon>Neisseriaceae</taxon>
        <taxon>Eikenella</taxon>
    </lineage>
</organism>
<dbReference type="InterPro" id="IPR029052">
    <property type="entry name" value="Metallo-depent_PP-like"/>
</dbReference>
<dbReference type="GO" id="GO:0016791">
    <property type="term" value="F:phosphatase activity"/>
    <property type="evidence" value="ECO:0007669"/>
    <property type="project" value="TreeGrafter"/>
</dbReference>
<dbReference type="OrthoDB" id="9807890at2"/>
<dbReference type="Pfam" id="PF00149">
    <property type="entry name" value="Metallophos"/>
    <property type="match status" value="1"/>
</dbReference>
<dbReference type="PANTHER" id="PTHR42850">
    <property type="entry name" value="METALLOPHOSPHOESTERASE"/>
    <property type="match status" value="1"/>
</dbReference>